<dbReference type="Proteomes" id="UP000887576">
    <property type="component" value="Unplaced"/>
</dbReference>
<evidence type="ECO:0000313" key="2">
    <source>
        <dbReference type="WBParaSite" id="JU765_v2.g4979.t1"/>
    </source>
</evidence>
<evidence type="ECO:0000313" key="1">
    <source>
        <dbReference type="Proteomes" id="UP000887576"/>
    </source>
</evidence>
<protein>
    <submittedName>
        <fullName evidence="2">Translocon-associated protein subunit delta</fullName>
    </submittedName>
</protein>
<organism evidence="1 2">
    <name type="scientific">Panagrolaimus sp. JU765</name>
    <dbReference type="NCBI Taxonomy" id="591449"/>
    <lineage>
        <taxon>Eukaryota</taxon>
        <taxon>Metazoa</taxon>
        <taxon>Ecdysozoa</taxon>
        <taxon>Nematoda</taxon>
        <taxon>Chromadorea</taxon>
        <taxon>Rhabditida</taxon>
        <taxon>Tylenchina</taxon>
        <taxon>Panagrolaimomorpha</taxon>
        <taxon>Panagrolaimoidea</taxon>
        <taxon>Panagrolaimidae</taxon>
        <taxon>Panagrolaimus</taxon>
    </lineage>
</organism>
<proteinExistence type="predicted"/>
<sequence length="166" mass="18933">MMKTAIFMFAVIAAASAFTCANPKWSNTGYSTTDGFFHYDTTYITEFSIQCDSGIRGASFFAVINGKVFRVAQSEETSKFQVSWQLPHSESGSQDFDILIYDEDKFAARERAIRNDEPATSIQPLFTITQRHPGLSYPRTYYIETVVILFFFGLLHYAHWCKNQKA</sequence>
<dbReference type="WBParaSite" id="JU765_v2.g4979.t1">
    <property type="protein sequence ID" value="JU765_v2.g4979.t1"/>
    <property type="gene ID" value="JU765_v2.g4979"/>
</dbReference>
<name>A0AC34RAE2_9BILA</name>
<reference evidence="2" key="1">
    <citation type="submission" date="2022-11" db="UniProtKB">
        <authorList>
            <consortium name="WormBaseParasite"/>
        </authorList>
    </citation>
    <scope>IDENTIFICATION</scope>
</reference>
<accession>A0AC34RAE2</accession>